<protein>
    <submittedName>
        <fullName evidence="2">Uncharacterized protein</fullName>
    </submittedName>
</protein>
<gene>
    <name evidence="2" type="ORF">GCM10008066_06370</name>
</gene>
<sequence>MGARPDTDLGDRDSGDHDATEVISRPVDIRHMSHAPANLPAAPTGKTPIGEKYLESLRQRPTAPVAARSVRRDLVSLTCWKDTPQLYRKMIARVAGLSGDVVEKRDRDLTETEKAMLRSAIADMRQCFQGLVSL</sequence>
<evidence type="ECO:0000313" key="3">
    <source>
        <dbReference type="Proteomes" id="UP000642180"/>
    </source>
</evidence>
<evidence type="ECO:0000256" key="1">
    <source>
        <dbReference type="SAM" id="MobiDB-lite"/>
    </source>
</evidence>
<organism evidence="2 3">
    <name type="scientific">Oxalicibacterium faecigallinarum</name>
    <dbReference type="NCBI Taxonomy" id="573741"/>
    <lineage>
        <taxon>Bacteria</taxon>
        <taxon>Pseudomonadati</taxon>
        <taxon>Pseudomonadota</taxon>
        <taxon>Betaproteobacteria</taxon>
        <taxon>Burkholderiales</taxon>
        <taxon>Oxalobacteraceae</taxon>
        <taxon>Oxalicibacterium</taxon>
    </lineage>
</organism>
<comment type="caution">
    <text evidence="2">The sequence shown here is derived from an EMBL/GenBank/DDBJ whole genome shotgun (WGS) entry which is preliminary data.</text>
</comment>
<accession>A0A8J3ANK4</accession>
<keyword evidence="3" id="KW-1185">Reference proteome</keyword>
<name>A0A8J3ANK4_9BURK</name>
<evidence type="ECO:0000313" key="2">
    <source>
        <dbReference type="EMBL" id="GGI16919.1"/>
    </source>
</evidence>
<dbReference type="AlphaFoldDB" id="A0A8J3ANK4"/>
<proteinExistence type="predicted"/>
<feature type="region of interest" description="Disordered" evidence="1">
    <location>
        <begin position="28"/>
        <end position="47"/>
    </location>
</feature>
<dbReference type="RefSeq" id="WP_188379831.1">
    <property type="nucleotide sequence ID" value="NZ_BMDI01000001.1"/>
</dbReference>
<reference evidence="3" key="1">
    <citation type="journal article" date="2019" name="Int. J. Syst. Evol. Microbiol.">
        <title>The Global Catalogue of Microorganisms (GCM) 10K type strain sequencing project: providing services to taxonomists for standard genome sequencing and annotation.</title>
        <authorList>
            <consortium name="The Broad Institute Genomics Platform"/>
            <consortium name="The Broad Institute Genome Sequencing Center for Infectious Disease"/>
            <person name="Wu L."/>
            <person name="Ma J."/>
        </authorList>
    </citation>
    <scope>NUCLEOTIDE SEQUENCE [LARGE SCALE GENOMIC DNA]</scope>
    <source>
        <strain evidence="3">CCM 2767</strain>
    </source>
</reference>
<dbReference type="Proteomes" id="UP000642180">
    <property type="component" value="Unassembled WGS sequence"/>
</dbReference>
<dbReference type="EMBL" id="BMDI01000001">
    <property type="protein sequence ID" value="GGI16919.1"/>
    <property type="molecule type" value="Genomic_DNA"/>
</dbReference>